<dbReference type="SMART" id="SM00086">
    <property type="entry name" value="PAC"/>
    <property type="match status" value="2"/>
</dbReference>
<dbReference type="GO" id="GO:0000155">
    <property type="term" value="F:phosphorelay sensor kinase activity"/>
    <property type="evidence" value="ECO:0007669"/>
    <property type="project" value="InterPro"/>
</dbReference>
<evidence type="ECO:0000256" key="1">
    <source>
        <dbReference type="ARBA" id="ARBA00000085"/>
    </source>
</evidence>
<dbReference type="Pfam" id="PF02518">
    <property type="entry name" value="HATPase_c"/>
    <property type="match status" value="1"/>
</dbReference>
<accession>A9D9Y5</accession>
<proteinExistence type="predicted"/>
<dbReference type="Proteomes" id="UP000004291">
    <property type="component" value="Chromosome"/>
</dbReference>
<gene>
    <name evidence="10" type="ORF">HPDFL43_08644</name>
</gene>
<dbReference type="InterPro" id="IPR052162">
    <property type="entry name" value="Sensor_kinase/Photoreceptor"/>
</dbReference>
<dbReference type="CDD" id="cd00130">
    <property type="entry name" value="PAS"/>
    <property type="match status" value="2"/>
</dbReference>
<dbReference type="STRING" id="411684.HPDFL43_08644"/>
<dbReference type="PRINTS" id="PR00344">
    <property type="entry name" value="BCTRLSENSOR"/>
</dbReference>
<feature type="domain" description="Histidine kinase" evidence="7">
    <location>
        <begin position="478"/>
        <end position="693"/>
    </location>
</feature>
<dbReference type="SMART" id="SM00091">
    <property type="entry name" value="PAS"/>
    <property type="match status" value="3"/>
</dbReference>
<dbReference type="RefSeq" id="WP_007197508.1">
    <property type="nucleotide sequence ID" value="NZ_CM002917.1"/>
</dbReference>
<dbReference type="SMART" id="SM00388">
    <property type="entry name" value="HisKA"/>
    <property type="match status" value="1"/>
</dbReference>
<dbReference type="SUPFAM" id="SSF55874">
    <property type="entry name" value="ATPase domain of HSP90 chaperone/DNA topoisomerase II/histidine kinase"/>
    <property type="match status" value="1"/>
</dbReference>
<keyword evidence="3" id="KW-0597">Phosphoprotein</keyword>
<dbReference type="NCBIfam" id="TIGR00229">
    <property type="entry name" value="sensory_box"/>
    <property type="match status" value="2"/>
</dbReference>
<dbReference type="Pfam" id="PF08448">
    <property type="entry name" value="PAS_4"/>
    <property type="match status" value="1"/>
</dbReference>
<dbReference type="SMART" id="SM00387">
    <property type="entry name" value="HATPase_c"/>
    <property type="match status" value="1"/>
</dbReference>
<dbReference type="SUPFAM" id="SSF55785">
    <property type="entry name" value="PYP-like sensor domain (PAS domain)"/>
    <property type="match status" value="2"/>
</dbReference>
<organism evidence="10 11">
    <name type="scientific">Hoeflea phototrophica (strain DSM 17068 / NCIMB 14078 / DFL-43)</name>
    <dbReference type="NCBI Taxonomy" id="411684"/>
    <lineage>
        <taxon>Bacteria</taxon>
        <taxon>Pseudomonadati</taxon>
        <taxon>Pseudomonadota</taxon>
        <taxon>Alphaproteobacteria</taxon>
        <taxon>Hyphomicrobiales</taxon>
        <taxon>Rhizobiaceae</taxon>
        <taxon>Hoeflea</taxon>
    </lineage>
</organism>
<dbReference type="InterPro" id="IPR001610">
    <property type="entry name" value="PAC"/>
</dbReference>
<keyword evidence="5" id="KW-0418">Kinase</keyword>
<evidence type="ECO:0000256" key="2">
    <source>
        <dbReference type="ARBA" id="ARBA00012438"/>
    </source>
</evidence>
<dbReference type="InterPro" id="IPR013656">
    <property type="entry name" value="PAS_4"/>
</dbReference>
<reference evidence="10 11" key="2">
    <citation type="submission" date="2012-06" db="EMBL/GenBank/DDBJ databases">
        <authorList>
            <person name="Fiebig A."/>
        </authorList>
    </citation>
    <scope>NUCLEOTIDE SEQUENCE [LARGE SCALE GENOMIC DNA]</scope>
    <source>
        <strain evidence="10 11">DFL-43</strain>
    </source>
</reference>
<dbReference type="InterPro" id="IPR000014">
    <property type="entry name" value="PAS"/>
</dbReference>
<name>A9D9Y5_HOEPD</name>
<dbReference type="Gene3D" id="1.10.287.130">
    <property type="match status" value="1"/>
</dbReference>
<evidence type="ECO:0000259" key="8">
    <source>
        <dbReference type="PROSITE" id="PS50112"/>
    </source>
</evidence>
<dbReference type="Pfam" id="PF00512">
    <property type="entry name" value="HisKA"/>
    <property type="match status" value="1"/>
</dbReference>
<feature type="transmembrane region" description="Helical" evidence="6">
    <location>
        <begin position="7"/>
        <end position="29"/>
    </location>
</feature>
<keyword evidence="6" id="KW-1133">Transmembrane helix</keyword>
<keyword evidence="6" id="KW-0472">Membrane</keyword>
<dbReference type="InterPro" id="IPR035965">
    <property type="entry name" value="PAS-like_dom_sf"/>
</dbReference>
<dbReference type="Gene3D" id="3.30.450.20">
    <property type="entry name" value="PAS domain"/>
    <property type="match status" value="2"/>
</dbReference>
<evidence type="ECO:0000256" key="3">
    <source>
        <dbReference type="ARBA" id="ARBA00022553"/>
    </source>
</evidence>
<dbReference type="PANTHER" id="PTHR43304">
    <property type="entry name" value="PHYTOCHROME-LIKE PROTEIN CPH1"/>
    <property type="match status" value="1"/>
</dbReference>
<reference evidence="10 11" key="1">
    <citation type="submission" date="2007-10" db="EMBL/GenBank/DDBJ databases">
        <authorList>
            <person name="Wagner-Dobler I."/>
            <person name="Ferriera S."/>
            <person name="Johnson J."/>
            <person name="Kravitz S."/>
            <person name="Beeson K."/>
            <person name="Sutton G."/>
            <person name="Rogers Y.-H."/>
            <person name="Friedman R."/>
            <person name="Frazier M."/>
            <person name="Venter J.C."/>
        </authorList>
    </citation>
    <scope>NUCLEOTIDE SEQUENCE [LARGE SCALE GENOMIC DNA]</scope>
    <source>
        <strain evidence="10 11">DFL-43</strain>
    </source>
</reference>
<evidence type="ECO:0000256" key="4">
    <source>
        <dbReference type="ARBA" id="ARBA00022679"/>
    </source>
</evidence>
<comment type="caution">
    <text evidence="10">The sequence shown here is derived from an EMBL/GenBank/DDBJ whole genome shotgun (WGS) entry which is preliminary data.</text>
</comment>
<dbReference type="Pfam" id="PF12860">
    <property type="entry name" value="PAS_7"/>
    <property type="match status" value="1"/>
</dbReference>
<protein>
    <recommendedName>
        <fullName evidence="2">histidine kinase</fullName>
        <ecNumber evidence="2">2.7.13.3</ecNumber>
    </recommendedName>
</protein>
<comment type="catalytic activity">
    <reaction evidence="1">
        <text>ATP + protein L-histidine = ADP + protein N-phospho-L-histidine.</text>
        <dbReference type="EC" id="2.7.13.3"/>
    </reaction>
</comment>
<dbReference type="InterPro" id="IPR005467">
    <property type="entry name" value="His_kinase_dom"/>
</dbReference>
<keyword evidence="11" id="KW-1185">Reference proteome</keyword>
<dbReference type="OrthoDB" id="9808408at2"/>
<evidence type="ECO:0000259" key="7">
    <source>
        <dbReference type="PROSITE" id="PS50109"/>
    </source>
</evidence>
<dbReference type="InterPro" id="IPR003594">
    <property type="entry name" value="HATPase_dom"/>
</dbReference>
<keyword evidence="4" id="KW-0808">Transferase</keyword>
<feature type="domain" description="PAS" evidence="8">
    <location>
        <begin position="336"/>
        <end position="406"/>
    </location>
</feature>
<evidence type="ECO:0000256" key="6">
    <source>
        <dbReference type="SAM" id="Phobius"/>
    </source>
</evidence>
<dbReference type="EMBL" id="ABIA03000002">
    <property type="protein sequence ID" value="EDQ33004.1"/>
    <property type="molecule type" value="Genomic_DNA"/>
</dbReference>
<evidence type="ECO:0000256" key="5">
    <source>
        <dbReference type="ARBA" id="ARBA00022777"/>
    </source>
</evidence>
<evidence type="ECO:0000313" key="10">
    <source>
        <dbReference type="EMBL" id="EDQ33004.1"/>
    </source>
</evidence>
<evidence type="ECO:0000259" key="9">
    <source>
        <dbReference type="PROSITE" id="PS50113"/>
    </source>
</evidence>
<dbReference type="HOGENOM" id="CLU_396801_0_0_5"/>
<dbReference type="PROSITE" id="PS50112">
    <property type="entry name" value="PAS"/>
    <property type="match status" value="1"/>
</dbReference>
<dbReference type="PROSITE" id="PS50109">
    <property type="entry name" value="HIS_KIN"/>
    <property type="match status" value="1"/>
</dbReference>
<evidence type="ECO:0000313" key="11">
    <source>
        <dbReference type="Proteomes" id="UP000004291"/>
    </source>
</evidence>
<dbReference type="PROSITE" id="PS50113">
    <property type="entry name" value="PAC"/>
    <property type="match status" value="1"/>
</dbReference>
<dbReference type="InterPro" id="IPR000700">
    <property type="entry name" value="PAS-assoc_C"/>
</dbReference>
<feature type="domain" description="PAC" evidence="9">
    <location>
        <begin position="409"/>
        <end position="460"/>
    </location>
</feature>
<dbReference type="EC" id="2.7.13.3" evidence="2"/>
<keyword evidence="6" id="KW-0812">Transmembrane</keyword>
<dbReference type="Pfam" id="PF13426">
    <property type="entry name" value="PAS_9"/>
    <property type="match status" value="1"/>
</dbReference>
<dbReference type="InterPro" id="IPR036890">
    <property type="entry name" value="HATPase_C_sf"/>
</dbReference>
<dbReference type="PANTHER" id="PTHR43304:SF1">
    <property type="entry name" value="PAC DOMAIN-CONTAINING PROTEIN"/>
    <property type="match status" value="1"/>
</dbReference>
<dbReference type="SUPFAM" id="SSF47384">
    <property type="entry name" value="Homodimeric domain of signal transducing histidine kinase"/>
    <property type="match status" value="1"/>
</dbReference>
<dbReference type="eggNOG" id="COG4251">
    <property type="taxonomic scope" value="Bacteria"/>
</dbReference>
<dbReference type="InterPro" id="IPR003661">
    <property type="entry name" value="HisK_dim/P_dom"/>
</dbReference>
<dbReference type="Gene3D" id="3.30.565.10">
    <property type="entry name" value="Histidine kinase-like ATPase, C-terminal domain"/>
    <property type="match status" value="1"/>
</dbReference>
<dbReference type="InterPro" id="IPR036097">
    <property type="entry name" value="HisK_dim/P_sf"/>
</dbReference>
<dbReference type="InterPro" id="IPR004358">
    <property type="entry name" value="Sig_transdc_His_kin-like_C"/>
</dbReference>
<dbReference type="CDD" id="cd00082">
    <property type="entry name" value="HisKA"/>
    <property type="match status" value="1"/>
</dbReference>
<sequence length="694" mass="77615">MLHFRKTLRWVLISVGATVLSLLIMSQFPNMAIPARYWIAAVLLPAVISYFVSRKLIQQTEDLAVLNAALMEANATLTSKLRAENLLNMAFSTISQGCSIYDENDCLVFCNDAYREIYSLSATAILPGRCFGSMLRHGLEVGQYPEAGTTPEDQEAWLQKRMGRHRNPTGPFLQKIGPDSWIQVEEYVTKENYRIGLLTDVSALLQVKSEAEQLGHIIEAVAQEVYLISTADGRIVNANKAARTNLQYSLEELRGLTALDVNSGHSSLEMAETIAPIVAGERKVVKINTEHRRKDGTTYKCRVRLERLDDLSETVVVAFAEDVTERLEFEHAIERKQQELETLVRNLPDVISRAEPDTTLTYVNANYAEFTGVPVEDMIGCKFLEFSPTENLDELTSHIESLTPEQPIRLIEQPMYNSSGEKRWYLWSNLMVFDEGEPVELVSVGRDITESRKAQERIAKQTRELALRNDALEQFGGIISHDLKAPLRQIRVFSEMIKEDIELGKTDELANWSSHVVNRARSMEQMISSLFAYSRLAYQSVHLEKFLLSEAISAAWENLSVSVADSRAQLVDRCDLMVTADINLMTQLLQNMFANSIKYTEDGVAPQIRVSAETVGCATVIVVEDNGIGIATVHAESIFGVFERLHPDETRYAGAGIGLALCRRVVESHGGTIALDSSYVDGARFVIRLPALSL</sequence>
<dbReference type="AlphaFoldDB" id="A9D9Y5"/>